<dbReference type="GO" id="GO:0071260">
    <property type="term" value="P:cellular response to mechanical stimulus"/>
    <property type="evidence" value="ECO:0007669"/>
    <property type="project" value="TreeGrafter"/>
</dbReference>
<feature type="transmembrane region" description="Helical" evidence="2">
    <location>
        <begin position="438"/>
        <end position="459"/>
    </location>
</feature>
<feature type="transmembrane region" description="Helical" evidence="2">
    <location>
        <begin position="724"/>
        <end position="751"/>
    </location>
</feature>
<dbReference type="PANTHER" id="PTHR13167">
    <property type="entry name" value="PIEZO-TYPE MECHANOSENSITIVE ION CHANNEL COMPONENT"/>
    <property type="match status" value="1"/>
</dbReference>
<dbReference type="GO" id="GO:0016020">
    <property type="term" value="C:membrane"/>
    <property type="evidence" value="ECO:0007669"/>
    <property type="project" value="InterPro"/>
</dbReference>
<keyword evidence="2" id="KW-0472">Membrane</keyword>
<feature type="transmembrane region" description="Helical" evidence="2">
    <location>
        <begin position="1943"/>
        <end position="1962"/>
    </location>
</feature>
<feature type="transmembrane region" description="Helical" evidence="2">
    <location>
        <begin position="763"/>
        <end position="782"/>
    </location>
</feature>
<feature type="transmembrane region" description="Helical" evidence="2">
    <location>
        <begin position="1488"/>
        <end position="1505"/>
    </location>
</feature>
<feature type="compositionally biased region" description="Polar residues" evidence="1">
    <location>
        <begin position="1183"/>
        <end position="1198"/>
    </location>
</feature>
<proteinExistence type="predicted"/>
<feature type="region of interest" description="Disordered" evidence="1">
    <location>
        <begin position="1166"/>
        <end position="1231"/>
    </location>
</feature>
<feature type="region of interest" description="Disordered" evidence="1">
    <location>
        <begin position="2902"/>
        <end position="2928"/>
    </location>
</feature>
<feature type="transmembrane region" description="Helical" evidence="2">
    <location>
        <begin position="3110"/>
        <end position="3131"/>
    </location>
</feature>
<dbReference type="EMBL" id="CYKH01000711">
    <property type="protein sequence ID" value="CUG23385.1"/>
    <property type="molecule type" value="Genomic_DNA"/>
</dbReference>
<dbReference type="GO" id="GO:0005261">
    <property type="term" value="F:monoatomic cation channel activity"/>
    <property type="evidence" value="ECO:0007669"/>
    <property type="project" value="TreeGrafter"/>
</dbReference>
<reference evidence="6" key="1">
    <citation type="submission" date="2015-09" db="EMBL/GenBank/DDBJ databases">
        <authorList>
            <consortium name="Pathogen Informatics"/>
        </authorList>
    </citation>
    <scope>NUCLEOTIDE SEQUENCE [LARGE SCALE GENOMIC DNA]</scope>
    <source>
        <strain evidence="6">Lake Konstanz</strain>
    </source>
</reference>
<feature type="region of interest" description="Disordered" evidence="1">
    <location>
        <begin position="2067"/>
        <end position="2086"/>
    </location>
</feature>
<dbReference type="GO" id="GO:0042391">
    <property type="term" value="P:regulation of membrane potential"/>
    <property type="evidence" value="ECO:0007669"/>
    <property type="project" value="TreeGrafter"/>
</dbReference>
<dbReference type="InterPro" id="IPR031334">
    <property type="entry name" value="Piezo_cap_dom"/>
</dbReference>
<feature type="transmembrane region" description="Helical" evidence="2">
    <location>
        <begin position="794"/>
        <end position="811"/>
    </location>
</feature>
<keyword evidence="2" id="KW-1133">Transmembrane helix</keyword>
<protein>
    <submittedName>
        <fullName evidence="5">Transmembrane protein, putative</fullName>
    </submittedName>
</protein>
<evidence type="ECO:0000313" key="6">
    <source>
        <dbReference type="Proteomes" id="UP000051952"/>
    </source>
</evidence>
<feature type="transmembrane region" description="Helical" evidence="2">
    <location>
        <begin position="3143"/>
        <end position="3162"/>
    </location>
</feature>
<feature type="region of interest" description="Disordered" evidence="1">
    <location>
        <begin position="1067"/>
        <end position="1105"/>
    </location>
</feature>
<feature type="region of interest" description="Disordered" evidence="1">
    <location>
        <begin position="2322"/>
        <end position="2348"/>
    </location>
</feature>
<name>A0A0S4IYU0_BODSA</name>
<accession>A0A0S4IYU0</accession>
<evidence type="ECO:0000256" key="1">
    <source>
        <dbReference type="SAM" id="MobiDB-lite"/>
    </source>
</evidence>
<dbReference type="OrthoDB" id="303066at2759"/>
<feature type="region of interest" description="Disordered" evidence="1">
    <location>
        <begin position="1527"/>
        <end position="1567"/>
    </location>
</feature>
<feature type="compositionally biased region" description="Basic and acidic residues" evidence="1">
    <location>
        <begin position="2680"/>
        <end position="2691"/>
    </location>
</feature>
<evidence type="ECO:0000313" key="5">
    <source>
        <dbReference type="EMBL" id="CUG23385.1"/>
    </source>
</evidence>
<feature type="compositionally biased region" description="Polar residues" evidence="1">
    <location>
        <begin position="2322"/>
        <end position="2337"/>
    </location>
</feature>
<evidence type="ECO:0000256" key="2">
    <source>
        <dbReference type="SAM" id="Phobius"/>
    </source>
</evidence>
<feature type="compositionally biased region" description="Polar residues" evidence="1">
    <location>
        <begin position="37"/>
        <end position="55"/>
    </location>
</feature>
<feature type="transmembrane region" description="Helical" evidence="2">
    <location>
        <begin position="3174"/>
        <end position="3191"/>
    </location>
</feature>
<evidence type="ECO:0000259" key="3">
    <source>
        <dbReference type="Pfam" id="PF12166"/>
    </source>
</evidence>
<feature type="transmembrane region" description="Helical" evidence="2">
    <location>
        <begin position="2471"/>
        <end position="2490"/>
    </location>
</feature>
<feature type="domain" description="Piezo THU9 and anchor" evidence="4">
    <location>
        <begin position="3066"/>
        <end position="3300"/>
    </location>
</feature>
<feature type="compositionally biased region" description="Basic and acidic residues" evidence="1">
    <location>
        <begin position="2902"/>
        <end position="2915"/>
    </location>
</feature>
<feature type="transmembrane region" description="Helical" evidence="2">
    <location>
        <begin position="288"/>
        <end position="309"/>
    </location>
</feature>
<feature type="transmembrane region" description="Helical" evidence="2">
    <location>
        <begin position="2798"/>
        <end position="2817"/>
    </location>
</feature>
<feature type="transmembrane region" description="Helical" evidence="2">
    <location>
        <begin position="1697"/>
        <end position="1716"/>
    </location>
</feature>
<dbReference type="InterPro" id="IPR056770">
    <property type="entry name" value="Piezo_THU9_anchor"/>
</dbReference>
<feature type="region of interest" description="Disordered" evidence="1">
    <location>
        <begin position="2710"/>
        <end position="2733"/>
    </location>
</feature>
<feature type="transmembrane region" description="Helical" evidence="2">
    <location>
        <begin position="1423"/>
        <end position="1449"/>
    </location>
</feature>
<feature type="compositionally biased region" description="Basic and acidic residues" evidence="1">
    <location>
        <begin position="2724"/>
        <end position="2733"/>
    </location>
</feature>
<feature type="transmembrane region" description="Helical" evidence="2">
    <location>
        <begin position="2012"/>
        <end position="2030"/>
    </location>
</feature>
<dbReference type="InterPro" id="IPR027272">
    <property type="entry name" value="Piezo"/>
</dbReference>
<dbReference type="VEuPathDB" id="TriTrypDB:BSAL_76140"/>
<organism evidence="5 6">
    <name type="scientific">Bodo saltans</name>
    <name type="common">Flagellated protozoan</name>
    <dbReference type="NCBI Taxonomy" id="75058"/>
    <lineage>
        <taxon>Eukaryota</taxon>
        <taxon>Discoba</taxon>
        <taxon>Euglenozoa</taxon>
        <taxon>Kinetoplastea</taxon>
        <taxon>Metakinetoplastina</taxon>
        <taxon>Eubodonida</taxon>
        <taxon>Bodonidae</taxon>
        <taxon>Bodo</taxon>
    </lineage>
</organism>
<keyword evidence="6" id="KW-1185">Reference proteome</keyword>
<sequence>MSTLRSVLGIRESDVSAIRSGEQNELMLNMDDILTQCPTTTSGNEQQQQPDTHSAINEEDEKIYLEAHCAEDRIRRHREAVDACAPSGAKLGLLQLLSGLLVLMVIIAAFFGSHPGLWLLLAALLFAPLKVYRVPEDHVGAITEPDEDGGAPTVAPEESSVLVMGKKRRRRQLAVSLSSYIDGTDPHGTVHLVPRVFVMATAGYLLLYIVCASLFQLILSSNDTVSSSYHTVHEKWSCSLTWHNATLLANTSLSYAQAVNGTTNNCTWTWPSYQTFGLWDASEDMASFVYFLVPSAVALVTAGALFALLPPRFYYSYNSPAPIGTLGSLKPLAIRLLQRDEAPPPSARPVARASTIIATCLPVFVAAAILPGIVHVVPVLLASAYALSATLAPPSPRLAKPPVDLLPMTGEGGYKRMCYFHAWVFRPSDDRSTRLRSIILSLLYTSVVMIILAQCVWQNPMFRGWNDLDHRRAGFAAKATSWSLTATDAGTTVSVFSNSMQSAWFRQWGLYNVKTYLDIDANVNAAMTAAAAQNLSPSDRVVDGPGALNSVVATTDSGSVSIAVRVIIQTALYLLAVFWLRRAPASIYRMPNPPSSAGPKLASSLIRENEHRSYLFHSAAARALDKDDTDASSGGMVLKIVEPGDEGEEGTESLDTGVGALIRMILNLVSKKKSNDGGTSPPPTDIAKQQELDDDESAPMFEKLHAALETVSGWMLAVSPWVSVLTLIIAVVALPCIFALAVTVPLLVFLATGPHQVLLTARVSAVGAFLLSTHVAAVITYISSERLDNALIDAYDASSWAWFVMVGTPFAMNLAQYGYLILALGVNIVMLTLSFLRCIDSEVAEDLLEESRLASGANREKLRAVANNVKELLPQMGMEITLENIERVAPEIGTILHPFHRAVLLGTKNDYEMEAVMSEVWRFSHLISARQRVPYADWQKLMVVWSSVDKASTTFTMRMVHEEQSLDPVLRSSCAHSLPFDVVRRKILTRIPSVRWLITEEELLLLLHLLDRALPPSLLVYATHWHKRELFIDDVALMLAVFIDGSMFLRGRERRLTEHLPWSRVAGSQLKRDNNNNNNGASPDRRRTSAGGPVGTNSPDIMPLRSTEMTDADPLNLANDANVTKAHEASVDCNPSLSDEVDRNDAWRLLRVFRAVYNENHLSHSMGTPPDIAHFPPLGSDIGKQQQQRNSVPEQSLQLRPIAEESSIFIDDDEQRSRGPPPPTNGNDTFAYAPSQGRYSFIGSQQLMAAMRQSIGTNPSITRCTLGSEDWAPVLEWIRSCSASAVGGWRLRVIEELFRTKVHNSSSRHNNNRSTSVSMNVSHTTATASDGSGSAKPRAADLPMLHARTRVSARVAAAFTKMLVAFLSILWHTLAMSSFLTSMLVFWTASYRSAYNGTQTAMLVSSVILVLCSGAASSSLRHAVVIMCSCAVLLALYATVTGTIFRYAFASFDGYSTESLRNATYVETHDSILINVGLASVEDTPWELLMYFAAFLILQVQRYVYHIDQRKDSFLSRIRRRFRKGGQAAEGEEYVHNQPFHEGSNTPYPLDLHHHQRTTQHQRGDSMQELSESVRHIRTMSGTIRMEDPLPPMTPVPGEAISYIPTPADERHTYNATVAPIQTAAAREQHHHENTIRGDHTLSSKSKDFAVSWAYVQQSIHWRLLSSSIFFAKLQFYLMVILIAILYIAVVGFDAPSYVSTGLLFAYLLIAILGSIHHRSLESRWFRVLLVCVGFVCAMIVTAFGIIHIPFIRYHIQQSMTRDFTAHDGTNFVGKRCGISVLQGDNVSVSLEFVQANLTNWATPIADACLREIGFMRRGNDIVDNDGSGEPIGDSVIPYFFAVMFCAVEYWILKRFAVSYTASSLVGDGSRVVEEEDTSTWELVQTSPLMAAVHKGATFLVFAMEHNLQKVLWLVNLYAAVEHVTLLTIPYLGFFLFDVSGAIPILYSALHLIVVHCYDLSFLPEYWTAEGLQLIGLPKSTALLNTVSLSLFNTTTNTTGYEVVETSVWRHSASLLAVGPALVLAFNLVAKNSSSMIKVTSSPTSQREPSAVSGDFRAVTSGTTLAGTTAGMRDEESSDDDSWQRGNKNTSGSLLHHFARSAKVLMIYLYSELIRTIGTELLNLALLIAIATNPLRGAQIVFFLTWLVAEQLLGRDATRVNGPFHTSSIILFGFLLTGTIVLALRIPFRGSDPGSAAAMQAVQGRRSLNDRVFISQAFFWPTEFILAYYGSEFERYSYARYAGAQPTTSLFWSYGLVICVMKLISRDRLYHETRPRHQYSLRGRVFDTCVEGVTALQRPILMARTHLIRLFVMLKPRKIRSSAGSPMTNSSTTPVTIQTPTSPSSATLQASSSMRSQGILAFLIGKGDAALSDARVMQWEEDLVKHERHHRRQYPLFERLHTSFAQHGVLLFTCLKIFGVVYFPMYIIFGDANENESVLHLALMAISVRLLMATINYETHWTPQRWIPKILMFYQFIVFVTVICNIPTIADFIETYSQPFRALGMTNRKSKLEENGTVHTDETTMALTAWRVAAIMLCVLQQRFQDSFMFLGALASLQDTNIDGRDVHRDLVAGVLELETKEKEAINERGAKRTALLMELRSSMDCPVALVVKSSDGSSPHQSSSELDEPDELDGTLTMKLKDMRALSNKKSAASKDPLGGKGKPSPVSKALSDDEDATAADKEAQERHSITDKVESLIRSIQSISWQPALPPQHRQAEATSAEEEKAEAARQRDEAAKTVWSRLLAAMLRLIALRMDFVVIALLVANFLQSGCLLDGAPLAGALIIALVWHPWAPRFAVTVGIAMLAFNVIIKTAVRFVAGQTVLQPNAARLLGVFIVQMPADSSLLTLNTQGASTKVRGTSTALADIGLDFGCLAALWLYLRIGEHYGLFVVETDPVADTDHTGEESDSDSKSSDSASDVSWYTDDSDNELRERAIQRRADEIEGLEQDISEYETALGARRAQIAAGETLQPQHDLSVDEELDPATLIELVRAADSHKKLPFAEEAMERLKANHNASGTVDDDDAASGAIATADANNAAATVEEEKSVFTQLRENIERKAGAGTDMYTWYALMEGVCVIYIAFGYHTLAGIDGNFVSSLTDNLLPGWLVLWMLLSVFIIAVDRAVYVYAATSYKKAQALKLALHGFLALFYIIFFVAWFATRATDHSNAAGRGLFVMKLLCVLLSAYQIKMGFPTFRRHDPMTASTSRSLPYTVYRAIPFLYESRMLIDWTFTQTTLTFNQYLRVEDVHHEVYKVYCDKNDGAEKRGTLVPVVKKAGRGCFVFIIVLLIVFFPMLYYSTFNPILTQNLVTGAVLTVETDQYGSLFEATALSSPIVSGENSAALDLLYPSLRPSGFLSSNADVQFLEWNSCSMNRWETTIPLRIAMVEKWSRYGSATADEVAAGTVAAPQLSIKISLDSAGSISDSGTTSGAVQYSFTMTQLQASQLATAVNATVFVNNNISTANNGTIGTSVLYNMIVPFVKNVGAAFSLQTNGYSSDLPSAAAYTCAMSLHAETIESSNNDTLTGDYYWCLNCQPVFSESNSVATEISLGDDAITTGTSVVPDDYSCLQSQRPSLCSSLQYENWASTNAAAKPLSNPPYITVSSQMIPETNSLPINVGIIALYATLILSVANMLRDSMSGNATRAMLEEMHDPTPLAELLSYLYMCRGGGDDVHLADPILEEALFLELVDLLRAPDTLRAATGLRSHTYDVNGTRVPILMKKME</sequence>
<feature type="transmembrane region" description="Helical" evidence="2">
    <location>
        <begin position="2121"/>
        <end position="2149"/>
    </location>
</feature>
<feature type="transmembrane region" description="Helical" evidence="2">
    <location>
        <begin position="1728"/>
        <end position="1752"/>
    </location>
</feature>
<feature type="transmembrane region" description="Helical" evidence="2">
    <location>
        <begin position="2169"/>
        <end position="2188"/>
    </location>
</feature>
<feature type="transmembrane region" description="Helical" evidence="2">
    <location>
        <begin position="1670"/>
        <end position="1691"/>
    </location>
</feature>
<feature type="transmembrane region" description="Helical" evidence="2">
    <location>
        <begin position="3069"/>
        <end position="3090"/>
    </location>
</feature>
<dbReference type="Proteomes" id="UP000051952">
    <property type="component" value="Unassembled WGS sequence"/>
</dbReference>
<feature type="compositionally biased region" description="Low complexity" evidence="1">
    <location>
        <begin position="2614"/>
        <end position="2625"/>
    </location>
</feature>
<feature type="transmembrane region" description="Helical" evidence="2">
    <location>
        <begin position="3616"/>
        <end position="3637"/>
    </location>
</feature>
<dbReference type="PANTHER" id="PTHR13167:SF25">
    <property type="entry name" value="PIEZO-TYPE MECHANOSENSITIVE ION CHANNEL COMPONENT"/>
    <property type="match status" value="1"/>
</dbReference>
<dbReference type="GO" id="GO:0050982">
    <property type="term" value="P:detection of mechanical stimulus"/>
    <property type="evidence" value="ECO:0007669"/>
    <property type="project" value="TreeGrafter"/>
</dbReference>
<dbReference type="Pfam" id="PF12166">
    <property type="entry name" value="Piezo_cap"/>
    <property type="match status" value="1"/>
</dbReference>
<dbReference type="GO" id="GO:0008381">
    <property type="term" value="F:mechanosensitive monoatomic ion channel activity"/>
    <property type="evidence" value="ECO:0007669"/>
    <property type="project" value="InterPro"/>
</dbReference>
<feature type="transmembrane region" description="Helical" evidence="2">
    <location>
        <begin position="100"/>
        <end position="127"/>
    </location>
</feature>
<feature type="domain" description="Piezo non-specific cation channel cap" evidence="3">
    <location>
        <begin position="3351"/>
        <end position="3706"/>
    </location>
</feature>
<feature type="transmembrane region" description="Helical" evidence="2">
    <location>
        <begin position="196"/>
        <end position="219"/>
    </location>
</feature>
<keyword evidence="2 5" id="KW-0812">Transmembrane</keyword>
<gene>
    <name evidence="5" type="ORF">BSAL_76140</name>
</gene>
<feature type="region of interest" description="Disordered" evidence="1">
    <location>
        <begin position="37"/>
        <end position="57"/>
    </location>
</feature>
<feature type="transmembrane region" description="Helical" evidence="2">
    <location>
        <begin position="2409"/>
        <end position="2429"/>
    </location>
</feature>
<feature type="transmembrane region" description="Helical" evidence="2">
    <location>
        <begin position="356"/>
        <end position="387"/>
    </location>
</feature>
<feature type="region of interest" description="Disordered" evidence="1">
    <location>
        <begin position="2647"/>
        <end position="2691"/>
    </location>
</feature>
<feature type="transmembrane region" description="Helical" evidence="2">
    <location>
        <begin position="1836"/>
        <end position="1853"/>
    </location>
</feature>
<evidence type="ECO:0000259" key="4">
    <source>
        <dbReference type="Pfam" id="PF24874"/>
    </source>
</evidence>
<feature type="transmembrane region" description="Helical" evidence="2">
    <location>
        <begin position="562"/>
        <end position="580"/>
    </location>
</feature>
<feature type="region of interest" description="Disordered" evidence="1">
    <location>
        <begin position="2613"/>
        <end position="2633"/>
    </location>
</feature>
<feature type="transmembrane region" description="Helical" evidence="2">
    <location>
        <begin position="3278"/>
        <end position="3299"/>
    </location>
</feature>
<dbReference type="Pfam" id="PF24874">
    <property type="entry name" value="Piezo_THU9_anchor"/>
    <property type="match status" value="1"/>
</dbReference>
<feature type="transmembrane region" description="Helical" evidence="2">
    <location>
        <begin position="1363"/>
        <end position="1387"/>
    </location>
</feature>
<feature type="compositionally biased region" description="Low complexity" evidence="1">
    <location>
        <begin position="2338"/>
        <end position="2348"/>
    </location>
</feature>